<reference evidence="4 5" key="1">
    <citation type="submission" date="2018-01" db="EMBL/GenBank/DDBJ databases">
        <title>Draft genome sequence of Jishengella sp. NA12.</title>
        <authorList>
            <person name="Sahin N."/>
            <person name="Ay H."/>
            <person name="Saygin H."/>
        </authorList>
    </citation>
    <scope>NUCLEOTIDE SEQUENCE [LARGE SCALE GENOMIC DNA]</scope>
    <source>
        <strain evidence="4 5">NA12</strain>
    </source>
</reference>
<dbReference type="InterPro" id="IPR052559">
    <property type="entry name" value="V-haloperoxidase"/>
</dbReference>
<feature type="domain" description="Phosphatidic acid phosphatase type 2/haloperoxidase" evidence="2">
    <location>
        <begin position="611"/>
        <end position="748"/>
    </location>
</feature>
<comment type="caution">
    <text evidence="4">The sequence shown here is derived from an EMBL/GenBank/DDBJ whole genome shotgun (WGS) entry which is preliminary data.</text>
</comment>
<dbReference type="Pfam" id="PF01569">
    <property type="entry name" value="PAP2"/>
    <property type="match status" value="1"/>
</dbReference>
<evidence type="ECO:0000259" key="2">
    <source>
        <dbReference type="Pfam" id="PF01569"/>
    </source>
</evidence>
<name>A0A2W2DUY7_9ACTN</name>
<proteinExistence type="predicted"/>
<dbReference type="InterPro" id="IPR008979">
    <property type="entry name" value="Galactose-bd-like_sf"/>
</dbReference>
<keyword evidence="1" id="KW-0378">Hydrolase</keyword>
<evidence type="ECO:0000313" key="5">
    <source>
        <dbReference type="Proteomes" id="UP000248924"/>
    </source>
</evidence>
<dbReference type="CDD" id="cd03398">
    <property type="entry name" value="PAP2_haloperoxidase"/>
    <property type="match status" value="1"/>
</dbReference>
<keyword evidence="5" id="KW-1185">Reference proteome</keyword>
<feature type="domain" description="CBM-cenC" evidence="3">
    <location>
        <begin position="200"/>
        <end position="321"/>
    </location>
</feature>
<dbReference type="Proteomes" id="UP000248924">
    <property type="component" value="Unassembled WGS sequence"/>
</dbReference>
<dbReference type="InterPro" id="IPR000326">
    <property type="entry name" value="PAP2/HPO"/>
</dbReference>
<organism evidence="4 5">
    <name type="scientific">Micromonospora craterilacus</name>
    <dbReference type="NCBI Taxonomy" id="1655439"/>
    <lineage>
        <taxon>Bacteria</taxon>
        <taxon>Bacillati</taxon>
        <taxon>Actinomycetota</taxon>
        <taxon>Actinomycetes</taxon>
        <taxon>Micromonosporales</taxon>
        <taxon>Micromonosporaceae</taxon>
        <taxon>Micromonospora</taxon>
    </lineage>
</organism>
<accession>A0A2W2DUY7</accession>
<protein>
    <recommendedName>
        <fullName evidence="6">Phosphoesterase</fullName>
    </recommendedName>
</protein>
<dbReference type="SUPFAM" id="SSF49785">
    <property type="entry name" value="Galactose-binding domain-like"/>
    <property type="match status" value="2"/>
</dbReference>
<evidence type="ECO:0000256" key="1">
    <source>
        <dbReference type="ARBA" id="ARBA00022801"/>
    </source>
</evidence>
<dbReference type="InterPro" id="IPR036938">
    <property type="entry name" value="PAP2/HPO_sf"/>
</dbReference>
<evidence type="ECO:0000259" key="3">
    <source>
        <dbReference type="Pfam" id="PF02018"/>
    </source>
</evidence>
<dbReference type="InterPro" id="IPR003305">
    <property type="entry name" value="CenC_carb-bd"/>
</dbReference>
<feature type="domain" description="CBM-cenC" evidence="3">
    <location>
        <begin position="60"/>
        <end position="181"/>
    </location>
</feature>
<dbReference type="Gene3D" id="2.60.120.260">
    <property type="entry name" value="Galactose-binding domain-like"/>
    <property type="match status" value="2"/>
</dbReference>
<dbReference type="EMBL" id="POTY01000120">
    <property type="protein sequence ID" value="PZG15686.1"/>
    <property type="molecule type" value="Genomic_DNA"/>
</dbReference>
<dbReference type="PANTHER" id="PTHR34599">
    <property type="entry name" value="PEROXIDASE-RELATED"/>
    <property type="match status" value="1"/>
</dbReference>
<dbReference type="GO" id="GO:0016798">
    <property type="term" value="F:hydrolase activity, acting on glycosyl bonds"/>
    <property type="evidence" value="ECO:0007669"/>
    <property type="project" value="InterPro"/>
</dbReference>
<evidence type="ECO:0000313" key="4">
    <source>
        <dbReference type="EMBL" id="PZG15686.1"/>
    </source>
</evidence>
<evidence type="ECO:0008006" key="6">
    <source>
        <dbReference type="Google" id="ProtNLM"/>
    </source>
</evidence>
<dbReference type="Gene3D" id="1.10.606.20">
    <property type="match status" value="1"/>
</dbReference>
<dbReference type="Pfam" id="PF02018">
    <property type="entry name" value="CBM_4_9"/>
    <property type="match status" value="2"/>
</dbReference>
<dbReference type="SUPFAM" id="SSF48317">
    <property type="entry name" value="Acid phosphatase/Vanadium-dependent haloperoxidase"/>
    <property type="match status" value="1"/>
</dbReference>
<sequence length="757" mass="79626">MPVPHLWEFSVVRSPLSALSPPGPRPRRFARLLAGTVLATVVGSTLAAPAQPAAASPLAELITNGTFSTGSTASWWNSQHTSFQVVAGQLCVNVAGGTTNVYDALVGQSGITLTNGKAYALAFDVSASAPVHIRTRVQLEAAPQTPTLDQGVQADAGLRRISVPFTSSIGTSSGQVVFQLGGRPQAVTVCLDNISLIETELVGNGTFNSTTAPWWRSNTATQLGVDGQRLRVSAGSATAQPWDDIVGLSGLTLRAGRSYRIQFDASASAARSVQAIVQREAAPYTAPFSRGINLTTTSQHFSFTFTSPLAANDAQVIFNLGGGPAFTAWLDNVSLVELTAAPFDPVRYWNGVLLDAYRAATGTAAGPTVLSRAGAMMHGAIYDAATSVVPTGQPYLVRVPVTADAVAPSLEAAINKAAHSTLVAAFPGRSFTANLNHATAQLPTGTSQLQLDRGASIGAQAADAMIQARSNDGSANNTPYQLDNVPGSWRPTDSRPALAPNWGLVTPFAMTSGAQFRPPAPLGATSYADLLSKPEYGVQLNEVKELGARNSTTRTATQTQIAHFWANDLDGTYKPPGQLLDHTTILSVQRGLTVMENARLYGLVGLALGDAGIVARDGKFLTNIDLWRPETAIQRAHEDGRPETVADANWRPLSKDLAGVSFSPPFPAYASGHATFGGAWAGIMRLYFGTDNLAFTATTDDPYASGVTRSFTSFSQAAIENGISRIYLGVHFRIDADAGVASGNALAEYIFANRLRP</sequence>
<dbReference type="AlphaFoldDB" id="A0A2W2DUY7"/>
<gene>
    <name evidence="4" type="ORF">C1I95_19055</name>
</gene>
<dbReference type="PANTHER" id="PTHR34599:SF1">
    <property type="entry name" value="PHOSPHATIDIC ACID PHOSPHATASE TYPE 2_HALOPEROXIDASE DOMAIN-CONTAINING PROTEIN"/>
    <property type="match status" value="1"/>
</dbReference>